<name>A0A081NKU8_9GAMM</name>
<dbReference type="RefSeq" id="WP_034832679.1">
    <property type="nucleotide sequence ID" value="NZ_JOKH01000001.1"/>
</dbReference>
<dbReference type="CDD" id="cd08562">
    <property type="entry name" value="GDPD_EcUgpQ_like"/>
    <property type="match status" value="1"/>
</dbReference>
<dbReference type="Gene3D" id="3.20.20.190">
    <property type="entry name" value="Phosphatidylinositol (PI) phosphodiesterase"/>
    <property type="match status" value="1"/>
</dbReference>
<dbReference type="Pfam" id="PF03009">
    <property type="entry name" value="GDPD"/>
    <property type="match status" value="1"/>
</dbReference>
<feature type="domain" description="GP-PDE" evidence="1">
    <location>
        <begin position="4"/>
        <end position="237"/>
    </location>
</feature>
<gene>
    <name evidence="2" type="ORF">GZ78_03325</name>
</gene>
<dbReference type="AlphaFoldDB" id="A0A081NKU8"/>
<dbReference type="Proteomes" id="UP000028073">
    <property type="component" value="Unassembled WGS sequence"/>
</dbReference>
<accession>A0A081NKU8</accession>
<dbReference type="InterPro" id="IPR030395">
    <property type="entry name" value="GP_PDE_dom"/>
</dbReference>
<dbReference type="PANTHER" id="PTHR46211:SF1">
    <property type="entry name" value="GLYCEROPHOSPHODIESTER PHOSPHODIESTERASE, CYTOPLASMIC"/>
    <property type="match status" value="1"/>
</dbReference>
<keyword evidence="3" id="KW-1185">Reference proteome</keyword>
<dbReference type="PANTHER" id="PTHR46211">
    <property type="entry name" value="GLYCEROPHOSPHORYL DIESTER PHOSPHODIESTERASE"/>
    <property type="match status" value="1"/>
</dbReference>
<evidence type="ECO:0000313" key="2">
    <source>
        <dbReference type="EMBL" id="KEQ19071.1"/>
    </source>
</evidence>
<dbReference type="EMBL" id="JOKH01000001">
    <property type="protein sequence ID" value="KEQ19071.1"/>
    <property type="molecule type" value="Genomic_DNA"/>
</dbReference>
<reference evidence="2 3" key="1">
    <citation type="submission" date="2014-06" db="EMBL/GenBank/DDBJ databases">
        <title>Whole Genome Sequences of Three Symbiotic Endozoicomonas Bacteria.</title>
        <authorList>
            <person name="Neave M.J."/>
            <person name="Apprill A."/>
            <person name="Voolstra C.R."/>
        </authorList>
    </citation>
    <scope>NUCLEOTIDE SEQUENCE [LARGE SCALE GENOMIC DNA]</scope>
    <source>
        <strain evidence="2 3">DSM 25634</strain>
    </source>
</reference>
<dbReference type="PROSITE" id="PS51704">
    <property type="entry name" value="GP_PDE"/>
    <property type="match status" value="1"/>
</dbReference>
<comment type="caution">
    <text evidence="2">The sequence shown here is derived from an EMBL/GenBank/DDBJ whole genome shotgun (WGS) entry which is preliminary data.</text>
</comment>
<dbReference type="SUPFAM" id="SSF51695">
    <property type="entry name" value="PLC-like phosphodiesterases"/>
    <property type="match status" value="1"/>
</dbReference>
<protein>
    <recommendedName>
        <fullName evidence="1">GP-PDE domain-containing protein</fullName>
    </recommendedName>
</protein>
<organism evidence="2 3">
    <name type="scientific">Endozoicomonas numazuensis</name>
    <dbReference type="NCBI Taxonomy" id="1137799"/>
    <lineage>
        <taxon>Bacteria</taxon>
        <taxon>Pseudomonadati</taxon>
        <taxon>Pseudomonadota</taxon>
        <taxon>Gammaproteobacteria</taxon>
        <taxon>Oceanospirillales</taxon>
        <taxon>Endozoicomonadaceae</taxon>
        <taxon>Endozoicomonas</taxon>
    </lineage>
</organism>
<dbReference type="STRING" id="1137799.GZ78_03325"/>
<dbReference type="eggNOG" id="COG0584">
    <property type="taxonomic scope" value="Bacteria"/>
</dbReference>
<evidence type="ECO:0000313" key="3">
    <source>
        <dbReference type="Proteomes" id="UP000028073"/>
    </source>
</evidence>
<sequence>MYMDSVIGHRGVAALAPENTLAGIQKAADLGLKWIELDVTLLGDGSAVLFHDPKMDRTTSGQGHLKKKSLDQVGELDAGSWFSEAFKEEKVPTLIEALMLIKQLKLGLNLELKPNRCDLKLLVEKVVAALEAASFPEEQLLVSSFNHKALVLYRARAASRIGCLFESLPRNWKHKARQVGATTIHVNAKKLKEEKAGEVSKAGYELYCYTVNDKALASQLKSWGVCGVFTDNPGVLE</sequence>
<dbReference type="GO" id="GO:0008081">
    <property type="term" value="F:phosphoric diester hydrolase activity"/>
    <property type="evidence" value="ECO:0007669"/>
    <property type="project" value="InterPro"/>
</dbReference>
<dbReference type="InterPro" id="IPR017946">
    <property type="entry name" value="PLC-like_Pdiesterase_TIM-brl"/>
</dbReference>
<proteinExistence type="predicted"/>
<dbReference type="OrthoDB" id="9795622at2"/>
<dbReference type="GO" id="GO:0006629">
    <property type="term" value="P:lipid metabolic process"/>
    <property type="evidence" value="ECO:0007669"/>
    <property type="project" value="InterPro"/>
</dbReference>
<evidence type="ECO:0000259" key="1">
    <source>
        <dbReference type="PROSITE" id="PS51704"/>
    </source>
</evidence>